<reference evidence="12 13" key="1">
    <citation type="submission" date="2008-12" db="EMBL/GenBank/DDBJ databases">
        <authorList>
            <person name="Fulton L."/>
            <person name="Clifton S."/>
            <person name="Fulton B."/>
            <person name="Xu J."/>
            <person name="Minx P."/>
            <person name="Pepin K.H."/>
            <person name="Johnson M."/>
            <person name="Bhonagiri V."/>
            <person name="Nash W.E."/>
            <person name="Mardis E.R."/>
            <person name="Wilson R.K."/>
        </authorList>
    </citation>
    <scope>NUCLEOTIDE SEQUENCE [LARGE SCALE GENOMIC DNA]</scope>
    <source>
        <strain evidence="12 13">DSM 12042</strain>
    </source>
</reference>
<reference evidence="12 13" key="2">
    <citation type="submission" date="2009-02" db="EMBL/GenBank/DDBJ databases">
        <title>Draft genome sequence of Holdemania filiformis DSM 12042.</title>
        <authorList>
            <person name="Sudarsanam P."/>
            <person name="Ley R."/>
            <person name="Guruge J."/>
            <person name="Turnbaugh P.J."/>
            <person name="Mahowald M."/>
            <person name="Liep D."/>
            <person name="Gordon J."/>
        </authorList>
    </citation>
    <scope>NUCLEOTIDE SEQUENCE [LARGE SCALE GENOMIC DNA]</scope>
    <source>
        <strain evidence="12 13">DSM 12042</strain>
    </source>
</reference>
<feature type="domain" description="PTS EIIA type-2" evidence="11">
    <location>
        <begin position="1"/>
        <end position="106"/>
    </location>
</feature>
<keyword evidence="6" id="KW-0598">Phosphotransferase system</keyword>
<keyword evidence="3" id="KW-0963">Cytoplasm</keyword>
<dbReference type="eggNOG" id="COG1762">
    <property type="taxonomic scope" value="Bacteria"/>
</dbReference>
<evidence type="ECO:0000313" key="13">
    <source>
        <dbReference type="Proteomes" id="UP000005950"/>
    </source>
</evidence>
<dbReference type="SUPFAM" id="SSF55804">
    <property type="entry name" value="Phoshotransferase/anion transport protein"/>
    <property type="match status" value="1"/>
</dbReference>
<dbReference type="GO" id="GO:0016301">
    <property type="term" value="F:kinase activity"/>
    <property type="evidence" value="ECO:0007669"/>
    <property type="project" value="UniProtKB-KW"/>
</dbReference>
<gene>
    <name evidence="12" type="ORF">HOLDEFILI_01238</name>
</gene>
<dbReference type="RefSeq" id="WP_006058441.1">
    <property type="nucleotide sequence ID" value="NZ_GG657554.1"/>
</dbReference>
<dbReference type="AlphaFoldDB" id="B9Y606"/>
<proteinExistence type="predicted"/>
<accession>B9Y606</accession>
<dbReference type="HOGENOM" id="CLU_2202522_0_0_9"/>
<keyword evidence="5" id="KW-0808">Transferase</keyword>
<evidence type="ECO:0000256" key="4">
    <source>
        <dbReference type="ARBA" id="ARBA00022553"/>
    </source>
</evidence>
<evidence type="ECO:0000256" key="10">
    <source>
        <dbReference type="ARBA" id="ARBA00042072"/>
    </source>
</evidence>
<evidence type="ECO:0000256" key="6">
    <source>
        <dbReference type="ARBA" id="ARBA00022683"/>
    </source>
</evidence>
<dbReference type="PANTHER" id="PTHR36203">
    <property type="entry name" value="ASCORBATE-SPECIFIC PTS SYSTEM EIIA COMPONENT"/>
    <property type="match status" value="1"/>
</dbReference>
<keyword evidence="4" id="KW-0597">Phosphoprotein</keyword>
<name>B9Y606_9FIRM</name>
<dbReference type="Pfam" id="PF00359">
    <property type="entry name" value="PTS_EIIA_2"/>
    <property type="match status" value="1"/>
</dbReference>
<dbReference type="InterPro" id="IPR016152">
    <property type="entry name" value="PTrfase/Anion_transptr"/>
</dbReference>
<organism evidence="12 13">
    <name type="scientific">Holdemania filiformis DSM 12042</name>
    <dbReference type="NCBI Taxonomy" id="545696"/>
    <lineage>
        <taxon>Bacteria</taxon>
        <taxon>Bacillati</taxon>
        <taxon>Bacillota</taxon>
        <taxon>Erysipelotrichia</taxon>
        <taxon>Erysipelotrichales</taxon>
        <taxon>Erysipelotrichaceae</taxon>
        <taxon>Holdemania</taxon>
    </lineage>
</organism>
<comment type="caution">
    <text evidence="12">The sequence shown here is derived from an EMBL/GenBank/DDBJ whole genome shotgun (WGS) entry which is preliminary data.</text>
</comment>
<dbReference type="EMBL" id="ACCF01000071">
    <property type="protein sequence ID" value="EEF68619.1"/>
    <property type="molecule type" value="Genomic_DNA"/>
</dbReference>
<evidence type="ECO:0000256" key="3">
    <source>
        <dbReference type="ARBA" id="ARBA00022490"/>
    </source>
</evidence>
<dbReference type="PROSITE" id="PS51094">
    <property type="entry name" value="PTS_EIIA_TYPE_2"/>
    <property type="match status" value="1"/>
</dbReference>
<dbReference type="Proteomes" id="UP000005950">
    <property type="component" value="Unassembled WGS sequence"/>
</dbReference>
<dbReference type="Gene3D" id="3.40.930.10">
    <property type="entry name" value="Mannitol-specific EII, Chain A"/>
    <property type="match status" value="1"/>
</dbReference>
<keyword evidence="2" id="KW-0813">Transport</keyword>
<evidence type="ECO:0000256" key="8">
    <source>
        <dbReference type="ARBA" id="ARBA00037387"/>
    </source>
</evidence>
<feature type="non-terminal residue" evidence="12">
    <location>
        <position position="1"/>
    </location>
</feature>
<comment type="function">
    <text evidence="8">The phosphoenolpyruvate-dependent sugar phosphotransferase system (sugar PTS), a major carbohydrate active transport system, catalyzes the phosphorylation of incoming sugar substrates concomitantly with their translocation across the cell membrane. The enzyme II UlaABC PTS system is involved in ascorbate transport.</text>
</comment>
<comment type="subcellular location">
    <subcellularLocation>
        <location evidence="1">Cytoplasm</location>
    </subcellularLocation>
</comment>
<dbReference type="GO" id="GO:0009401">
    <property type="term" value="P:phosphoenolpyruvate-dependent sugar phosphotransferase system"/>
    <property type="evidence" value="ECO:0007669"/>
    <property type="project" value="UniProtKB-KW"/>
</dbReference>
<evidence type="ECO:0000256" key="7">
    <source>
        <dbReference type="ARBA" id="ARBA00022777"/>
    </source>
</evidence>
<evidence type="ECO:0000256" key="9">
    <source>
        <dbReference type="ARBA" id="ARBA00041175"/>
    </source>
</evidence>
<dbReference type="InterPro" id="IPR002178">
    <property type="entry name" value="PTS_EIIA_type-2_dom"/>
</dbReference>
<sequence length="108" mass="12043">RYLQTMIRQILIQRPYIMVADGVIIAHAAIDAGVNETCMSLVRLPHKIAIHDYLQADIILILATVDFQNHLKALSQFNERVSEPEGLARIRRAADADALRAVLIGKEG</sequence>
<evidence type="ECO:0000259" key="11">
    <source>
        <dbReference type="PROSITE" id="PS51094"/>
    </source>
</evidence>
<dbReference type="STRING" id="545696.HOLDEFILI_01238"/>
<evidence type="ECO:0000313" key="12">
    <source>
        <dbReference type="EMBL" id="EEF68619.1"/>
    </source>
</evidence>
<keyword evidence="7" id="KW-0418">Kinase</keyword>
<protein>
    <recommendedName>
        <fullName evidence="9">Ascorbate-specific PTS system EIIA component</fullName>
    </recommendedName>
    <alternativeName>
        <fullName evidence="10">Ascorbate-specific phosphotransferase enzyme IIA component</fullName>
    </alternativeName>
</protein>
<dbReference type="InterPro" id="IPR051351">
    <property type="entry name" value="Ascorbate-PTS_EIIA_comp"/>
</dbReference>
<evidence type="ECO:0000256" key="5">
    <source>
        <dbReference type="ARBA" id="ARBA00022679"/>
    </source>
</evidence>
<dbReference type="PANTHER" id="PTHR36203:SF1">
    <property type="entry name" value="ASCORBATE-SPECIFIC PTS SYSTEM EIIA COMPONENT"/>
    <property type="match status" value="1"/>
</dbReference>
<evidence type="ECO:0000256" key="1">
    <source>
        <dbReference type="ARBA" id="ARBA00004496"/>
    </source>
</evidence>
<dbReference type="GO" id="GO:0005737">
    <property type="term" value="C:cytoplasm"/>
    <property type="evidence" value="ECO:0007669"/>
    <property type="project" value="UniProtKB-SubCell"/>
</dbReference>
<evidence type="ECO:0000256" key="2">
    <source>
        <dbReference type="ARBA" id="ARBA00022448"/>
    </source>
</evidence>